<comment type="similarity">
    <text evidence="1">Belongs to the OBAP family.</text>
</comment>
<feature type="chain" id="PRO_5018187637" evidence="2">
    <location>
        <begin position="19"/>
        <end position="255"/>
    </location>
</feature>
<evidence type="ECO:0000256" key="2">
    <source>
        <dbReference type="SAM" id="SignalP"/>
    </source>
</evidence>
<dbReference type="STRING" id="1160509.A0A3N4IE26"/>
<evidence type="ECO:0000313" key="4">
    <source>
        <dbReference type="Proteomes" id="UP000275078"/>
    </source>
</evidence>
<dbReference type="PANTHER" id="PTHR31360:SF0">
    <property type="entry name" value="OIL BODY-ASSOCIATED PROTEIN 1B"/>
    <property type="match status" value="1"/>
</dbReference>
<protein>
    <submittedName>
        <fullName evidence="3">DUF1264-domain-containing protein</fullName>
    </submittedName>
</protein>
<keyword evidence="2" id="KW-0732">Signal</keyword>
<dbReference type="Proteomes" id="UP000275078">
    <property type="component" value="Unassembled WGS sequence"/>
</dbReference>
<proteinExistence type="inferred from homology"/>
<gene>
    <name evidence="3" type="ORF">BJ508DRAFT_224431</name>
</gene>
<dbReference type="InterPro" id="IPR010686">
    <property type="entry name" value="OBAP-like"/>
</dbReference>
<dbReference type="EMBL" id="ML119668">
    <property type="protein sequence ID" value="RPA82948.1"/>
    <property type="molecule type" value="Genomic_DNA"/>
</dbReference>
<name>A0A3N4IE26_ASCIM</name>
<dbReference type="Pfam" id="PF06884">
    <property type="entry name" value="DUF1264"/>
    <property type="match status" value="1"/>
</dbReference>
<dbReference type="PANTHER" id="PTHR31360">
    <property type="match status" value="1"/>
</dbReference>
<evidence type="ECO:0000313" key="3">
    <source>
        <dbReference type="EMBL" id="RPA82948.1"/>
    </source>
</evidence>
<organism evidence="3 4">
    <name type="scientific">Ascobolus immersus RN42</name>
    <dbReference type="NCBI Taxonomy" id="1160509"/>
    <lineage>
        <taxon>Eukaryota</taxon>
        <taxon>Fungi</taxon>
        <taxon>Dikarya</taxon>
        <taxon>Ascomycota</taxon>
        <taxon>Pezizomycotina</taxon>
        <taxon>Pezizomycetes</taxon>
        <taxon>Pezizales</taxon>
        <taxon>Ascobolaceae</taxon>
        <taxon>Ascobolus</taxon>
    </lineage>
</organism>
<dbReference type="AlphaFoldDB" id="A0A3N4IE26"/>
<sequence length="255" mass="28183">MHFSRIASTLLLAAGAAAHSTMSLGAVGPNNAVLFLNGFHFISGNEGKQLQADHYCALISNDFIQCTIYEPGANPEKLMGVEYIISGDRFAKLPDEEKQLWHSHQYEVKSGLLTQPGLPPMIDHPIMEILVNTYGKTFHTWPSSSMKNDIPIGIPELIFGYTGVTNPDDDFVKSRDEFYGTNTTLIKEQREDIVDPPVIPGADSWKYGYSLQLALSNTTKPNADAAACDKEEGEKEKRDCVNGFMRVDKRGVSHC</sequence>
<feature type="signal peptide" evidence="2">
    <location>
        <begin position="1"/>
        <end position="18"/>
    </location>
</feature>
<accession>A0A3N4IE26</accession>
<reference evidence="3 4" key="1">
    <citation type="journal article" date="2018" name="Nat. Ecol. Evol.">
        <title>Pezizomycetes genomes reveal the molecular basis of ectomycorrhizal truffle lifestyle.</title>
        <authorList>
            <person name="Murat C."/>
            <person name="Payen T."/>
            <person name="Noel B."/>
            <person name="Kuo A."/>
            <person name="Morin E."/>
            <person name="Chen J."/>
            <person name="Kohler A."/>
            <person name="Krizsan K."/>
            <person name="Balestrini R."/>
            <person name="Da Silva C."/>
            <person name="Montanini B."/>
            <person name="Hainaut M."/>
            <person name="Levati E."/>
            <person name="Barry K.W."/>
            <person name="Belfiori B."/>
            <person name="Cichocki N."/>
            <person name="Clum A."/>
            <person name="Dockter R.B."/>
            <person name="Fauchery L."/>
            <person name="Guy J."/>
            <person name="Iotti M."/>
            <person name="Le Tacon F."/>
            <person name="Lindquist E.A."/>
            <person name="Lipzen A."/>
            <person name="Malagnac F."/>
            <person name="Mello A."/>
            <person name="Molinier V."/>
            <person name="Miyauchi S."/>
            <person name="Poulain J."/>
            <person name="Riccioni C."/>
            <person name="Rubini A."/>
            <person name="Sitrit Y."/>
            <person name="Splivallo R."/>
            <person name="Traeger S."/>
            <person name="Wang M."/>
            <person name="Zifcakova L."/>
            <person name="Wipf D."/>
            <person name="Zambonelli A."/>
            <person name="Paolocci F."/>
            <person name="Nowrousian M."/>
            <person name="Ottonello S."/>
            <person name="Baldrian P."/>
            <person name="Spatafora J.W."/>
            <person name="Henrissat B."/>
            <person name="Nagy L.G."/>
            <person name="Aury J.M."/>
            <person name="Wincker P."/>
            <person name="Grigoriev I.V."/>
            <person name="Bonfante P."/>
            <person name="Martin F.M."/>
        </authorList>
    </citation>
    <scope>NUCLEOTIDE SEQUENCE [LARGE SCALE GENOMIC DNA]</scope>
    <source>
        <strain evidence="3 4">RN42</strain>
    </source>
</reference>
<evidence type="ECO:0000256" key="1">
    <source>
        <dbReference type="ARBA" id="ARBA00009740"/>
    </source>
</evidence>
<dbReference type="OrthoDB" id="1901244at2759"/>
<keyword evidence="4" id="KW-1185">Reference proteome</keyword>